<dbReference type="PANTHER" id="PTHR12419">
    <property type="entry name" value="OTU DOMAIN CONTAINING PROTEIN"/>
    <property type="match status" value="1"/>
</dbReference>
<feature type="compositionally biased region" description="Basic and acidic residues" evidence="1">
    <location>
        <begin position="169"/>
        <end position="185"/>
    </location>
</feature>
<dbReference type="OrthoDB" id="415023at2759"/>
<proteinExistence type="predicted"/>
<dbReference type="AlphaFoldDB" id="A0A9K3LK03"/>
<dbReference type="PANTHER" id="PTHR12419:SF10">
    <property type="entry name" value="DEUBIQUITINASE OTUD6B"/>
    <property type="match status" value="1"/>
</dbReference>
<evidence type="ECO:0000256" key="1">
    <source>
        <dbReference type="SAM" id="MobiDB-lite"/>
    </source>
</evidence>
<feature type="domain" description="OTU" evidence="2">
    <location>
        <begin position="209"/>
        <end position="338"/>
    </location>
</feature>
<protein>
    <submittedName>
        <fullName evidence="3">OTU-like cysteine protease</fullName>
    </submittedName>
</protein>
<evidence type="ECO:0000259" key="2">
    <source>
        <dbReference type="PROSITE" id="PS50802"/>
    </source>
</evidence>
<feature type="region of interest" description="Disordered" evidence="1">
    <location>
        <begin position="138"/>
        <end position="190"/>
    </location>
</feature>
<dbReference type="PROSITE" id="PS50802">
    <property type="entry name" value="OTU"/>
    <property type="match status" value="1"/>
</dbReference>
<dbReference type="Proteomes" id="UP000693970">
    <property type="component" value="Unassembled WGS sequence"/>
</dbReference>
<dbReference type="GO" id="GO:0016579">
    <property type="term" value="P:protein deubiquitination"/>
    <property type="evidence" value="ECO:0007669"/>
    <property type="project" value="TreeGrafter"/>
</dbReference>
<dbReference type="GO" id="GO:0004843">
    <property type="term" value="F:cysteine-type deubiquitinase activity"/>
    <property type="evidence" value="ECO:0007669"/>
    <property type="project" value="TreeGrafter"/>
</dbReference>
<feature type="compositionally biased region" description="Basic and acidic residues" evidence="1">
    <location>
        <begin position="146"/>
        <end position="160"/>
    </location>
</feature>
<keyword evidence="3" id="KW-0378">Hydrolase</keyword>
<keyword evidence="3" id="KW-0645">Protease</keyword>
<evidence type="ECO:0000313" key="3">
    <source>
        <dbReference type="EMBL" id="KAG7363814.1"/>
    </source>
</evidence>
<feature type="region of interest" description="Disordered" evidence="1">
    <location>
        <begin position="1"/>
        <end position="24"/>
    </location>
</feature>
<reference evidence="3" key="1">
    <citation type="journal article" date="2021" name="Sci. Rep.">
        <title>Diploid genomic architecture of Nitzschia inconspicua, an elite biomass production diatom.</title>
        <authorList>
            <person name="Oliver A."/>
            <person name="Podell S."/>
            <person name="Pinowska A."/>
            <person name="Traller J.C."/>
            <person name="Smith S.R."/>
            <person name="McClure R."/>
            <person name="Beliaev A."/>
            <person name="Bohutskyi P."/>
            <person name="Hill E.A."/>
            <person name="Rabines A."/>
            <person name="Zheng H."/>
            <person name="Allen L.Z."/>
            <person name="Kuo A."/>
            <person name="Grigoriev I.V."/>
            <person name="Allen A.E."/>
            <person name="Hazlebeck D."/>
            <person name="Allen E.E."/>
        </authorList>
    </citation>
    <scope>NUCLEOTIDE SEQUENCE</scope>
    <source>
        <strain evidence="3">Hildebrandi</strain>
    </source>
</reference>
<dbReference type="EMBL" id="JAGRRH010000010">
    <property type="protein sequence ID" value="KAG7363814.1"/>
    <property type="molecule type" value="Genomic_DNA"/>
</dbReference>
<sequence length="340" mass="37807">MSSSSSNNSNNNTNNTSSKEELDVSYKKALKSLEGEKRAAIKKAKALKGKKGKDALAAVESEYEEKMKRIVDEYQTNLAAIITTMEESLSVQQQQQQQNDDDTPESVFTMEATTTTTTTTTEVAAKAAVASTNIVVVDPSNGETETDNKDAEVEARERKLAKARKKKERQREKEREQQEQIERETANAGPSMRHVELEQIQTILSPLNLKVSEVEADGHCLYRAVGAQTDKSYTEIRSLCADALQANKDELAAFCELTDDVGSFDEYVDMVRNSAEWGGHVELRAISMALDRPIHVYSVQQGKSPLIVHEEGTQSPILLSYHLHYYALGEHYNQVIATEA</sequence>
<dbReference type="GO" id="GO:0006508">
    <property type="term" value="P:proteolysis"/>
    <property type="evidence" value="ECO:0007669"/>
    <property type="project" value="UniProtKB-KW"/>
</dbReference>
<feature type="compositionally biased region" description="Low complexity" evidence="1">
    <location>
        <begin position="1"/>
        <end position="17"/>
    </location>
</feature>
<organism evidence="3 4">
    <name type="scientific">Nitzschia inconspicua</name>
    <dbReference type="NCBI Taxonomy" id="303405"/>
    <lineage>
        <taxon>Eukaryota</taxon>
        <taxon>Sar</taxon>
        <taxon>Stramenopiles</taxon>
        <taxon>Ochrophyta</taxon>
        <taxon>Bacillariophyta</taxon>
        <taxon>Bacillariophyceae</taxon>
        <taxon>Bacillariophycidae</taxon>
        <taxon>Bacillariales</taxon>
        <taxon>Bacillariaceae</taxon>
        <taxon>Nitzschia</taxon>
    </lineage>
</organism>
<keyword evidence="4" id="KW-1185">Reference proteome</keyword>
<dbReference type="Pfam" id="PF02338">
    <property type="entry name" value="OTU"/>
    <property type="match status" value="1"/>
</dbReference>
<dbReference type="CDD" id="cd22748">
    <property type="entry name" value="OTU_OTUD6-like"/>
    <property type="match status" value="1"/>
</dbReference>
<gene>
    <name evidence="3" type="ORF">IV203_027175</name>
</gene>
<dbReference type="InterPro" id="IPR050704">
    <property type="entry name" value="Peptidase_C85-like"/>
</dbReference>
<name>A0A9K3LK03_9STRA</name>
<evidence type="ECO:0000313" key="4">
    <source>
        <dbReference type="Proteomes" id="UP000693970"/>
    </source>
</evidence>
<accession>A0A9K3LK03</accession>
<reference evidence="3" key="2">
    <citation type="submission" date="2021-04" db="EMBL/GenBank/DDBJ databases">
        <authorList>
            <person name="Podell S."/>
        </authorList>
    </citation>
    <scope>NUCLEOTIDE SEQUENCE</scope>
    <source>
        <strain evidence="3">Hildebrandi</strain>
    </source>
</reference>
<dbReference type="InterPro" id="IPR003323">
    <property type="entry name" value="OTU_dom"/>
</dbReference>
<comment type="caution">
    <text evidence="3">The sequence shown here is derived from an EMBL/GenBank/DDBJ whole genome shotgun (WGS) entry which is preliminary data.</text>
</comment>